<accession>A0A4Z2EEX7</accession>
<sequence>MNIAVTTASEGVFIESLFHQPLLLLFLGLLKAAPAAWELSIQRNALKAALSVEARARQDAAESDLLSRTSPPTAICSARQTPPRGSRQHLPEENRSCVPTHPGHVSQDLSGHTDASMTNDRRRALWTGRTHTGPSSRSLLCVLVKLQWGGLFSSVSLPLSGCSSVSC</sequence>
<organism evidence="2 3">
    <name type="scientific">Liparis tanakae</name>
    <name type="common">Tanaka's snailfish</name>
    <dbReference type="NCBI Taxonomy" id="230148"/>
    <lineage>
        <taxon>Eukaryota</taxon>
        <taxon>Metazoa</taxon>
        <taxon>Chordata</taxon>
        <taxon>Craniata</taxon>
        <taxon>Vertebrata</taxon>
        <taxon>Euteleostomi</taxon>
        <taxon>Actinopterygii</taxon>
        <taxon>Neopterygii</taxon>
        <taxon>Teleostei</taxon>
        <taxon>Neoteleostei</taxon>
        <taxon>Acanthomorphata</taxon>
        <taxon>Eupercaria</taxon>
        <taxon>Perciformes</taxon>
        <taxon>Cottioidei</taxon>
        <taxon>Cottales</taxon>
        <taxon>Liparidae</taxon>
        <taxon>Liparis</taxon>
    </lineage>
</organism>
<dbReference type="EMBL" id="SRLO01008869">
    <property type="protein sequence ID" value="TNN27110.1"/>
    <property type="molecule type" value="Genomic_DNA"/>
</dbReference>
<protein>
    <submittedName>
        <fullName evidence="2">Uncharacterized protein</fullName>
    </submittedName>
</protein>
<reference evidence="2 3" key="1">
    <citation type="submission" date="2019-03" db="EMBL/GenBank/DDBJ databases">
        <title>First draft genome of Liparis tanakae, snailfish: a comprehensive survey of snailfish specific genes.</title>
        <authorList>
            <person name="Kim W."/>
            <person name="Song I."/>
            <person name="Jeong J.-H."/>
            <person name="Kim D."/>
            <person name="Kim S."/>
            <person name="Ryu S."/>
            <person name="Song J.Y."/>
            <person name="Lee S.K."/>
        </authorList>
    </citation>
    <scope>NUCLEOTIDE SEQUENCE [LARGE SCALE GENOMIC DNA]</scope>
    <source>
        <tissue evidence="2">Muscle</tissue>
    </source>
</reference>
<dbReference type="AlphaFoldDB" id="A0A4Z2EEX7"/>
<evidence type="ECO:0000313" key="2">
    <source>
        <dbReference type="EMBL" id="TNN27110.1"/>
    </source>
</evidence>
<gene>
    <name evidence="2" type="ORF">EYF80_062747</name>
</gene>
<comment type="caution">
    <text evidence="2">The sequence shown here is derived from an EMBL/GenBank/DDBJ whole genome shotgun (WGS) entry which is preliminary data.</text>
</comment>
<evidence type="ECO:0000256" key="1">
    <source>
        <dbReference type="SAM" id="MobiDB-lite"/>
    </source>
</evidence>
<proteinExistence type="predicted"/>
<name>A0A4Z2EEX7_9TELE</name>
<dbReference type="Proteomes" id="UP000314294">
    <property type="component" value="Unassembled WGS sequence"/>
</dbReference>
<keyword evidence="3" id="KW-1185">Reference proteome</keyword>
<feature type="compositionally biased region" description="Polar residues" evidence="1">
    <location>
        <begin position="107"/>
        <end position="116"/>
    </location>
</feature>
<evidence type="ECO:0000313" key="3">
    <source>
        <dbReference type="Proteomes" id="UP000314294"/>
    </source>
</evidence>
<feature type="region of interest" description="Disordered" evidence="1">
    <location>
        <begin position="61"/>
        <end position="116"/>
    </location>
</feature>